<comment type="caution">
    <text evidence="10">The sequence shown here is derived from an EMBL/GenBank/DDBJ whole genome shotgun (WGS) entry which is preliminary data.</text>
</comment>
<keyword evidence="6 7" id="KW-0411">Iron-sulfur</keyword>
<name>A0A366HI57_9BURK</name>
<keyword evidence="1 7" id="KW-0813">Transport</keyword>
<dbReference type="GO" id="GO:0009055">
    <property type="term" value="F:electron transfer activity"/>
    <property type="evidence" value="ECO:0007669"/>
    <property type="project" value="InterPro"/>
</dbReference>
<keyword evidence="5 7" id="KW-0408">Iron</keyword>
<dbReference type="InterPro" id="IPR036369">
    <property type="entry name" value="HIPIP_sf"/>
</dbReference>
<dbReference type="Proteomes" id="UP000253628">
    <property type="component" value="Unassembled WGS sequence"/>
</dbReference>
<comment type="function">
    <text evidence="7">Specific class of high-redox-potential 4Fe-4S ferredoxins. Functions in anaerobic electron transport in most purple and in some other photosynthetic bacteria and in at least one genus (Paracoccus) of halophilic, denitrifying bacteria.</text>
</comment>
<evidence type="ECO:0000256" key="3">
    <source>
        <dbReference type="ARBA" id="ARBA00022723"/>
    </source>
</evidence>
<sequence>MKSSRRTFLIASIGAASSLAMSQRGFAQAAKLDESDPAAVALGYRHDATKVDKAKFPKYTAGEDCGNCQFYQGGTADWGGCPLFAGKEVSKHGWCNGYVKKA</sequence>
<keyword evidence="3 7" id="KW-0479">Metal-binding</keyword>
<dbReference type="SUPFAM" id="SSF57652">
    <property type="entry name" value="HIPIP (high potential iron protein)"/>
    <property type="match status" value="1"/>
</dbReference>
<comment type="similarity">
    <text evidence="7">Belongs to the high-potential iron-sulfur protein (HiPIP) family.</text>
</comment>
<keyword evidence="4 7" id="KW-0249">Electron transport</keyword>
<accession>A0A366HI57</accession>
<evidence type="ECO:0000256" key="2">
    <source>
        <dbReference type="ARBA" id="ARBA00022485"/>
    </source>
</evidence>
<evidence type="ECO:0000313" key="11">
    <source>
        <dbReference type="Proteomes" id="UP000253628"/>
    </source>
</evidence>
<dbReference type="GO" id="GO:0046872">
    <property type="term" value="F:metal ion binding"/>
    <property type="evidence" value="ECO:0007669"/>
    <property type="project" value="UniProtKB-KW"/>
</dbReference>
<evidence type="ECO:0000256" key="5">
    <source>
        <dbReference type="ARBA" id="ARBA00023004"/>
    </source>
</evidence>
<dbReference type="RefSeq" id="WP_113932068.1">
    <property type="nucleotide sequence ID" value="NZ_JACCEU010000002.1"/>
</dbReference>
<evidence type="ECO:0000256" key="1">
    <source>
        <dbReference type="ARBA" id="ARBA00022448"/>
    </source>
</evidence>
<dbReference type="GO" id="GO:0051539">
    <property type="term" value="F:4 iron, 4 sulfur cluster binding"/>
    <property type="evidence" value="ECO:0007669"/>
    <property type="project" value="UniProtKB-KW"/>
</dbReference>
<evidence type="ECO:0000256" key="4">
    <source>
        <dbReference type="ARBA" id="ARBA00022982"/>
    </source>
</evidence>
<evidence type="ECO:0000256" key="8">
    <source>
        <dbReference type="SAM" id="SignalP"/>
    </source>
</evidence>
<evidence type="ECO:0000259" key="9">
    <source>
        <dbReference type="PROSITE" id="PS51373"/>
    </source>
</evidence>
<dbReference type="InterPro" id="IPR000170">
    <property type="entry name" value="High_potential_FeS_prot"/>
</dbReference>
<dbReference type="PROSITE" id="PS51373">
    <property type="entry name" value="HIPIP"/>
    <property type="match status" value="1"/>
</dbReference>
<dbReference type="GO" id="GO:0019646">
    <property type="term" value="P:aerobic electron transport chain"/>
    <property type="evidence" value="ECO:0007669"/>
    <property type="project" value="InterPro"/>
</dbReference>
<dbReference type="AlphaFoldDB" id="A0A366HI57"/>
<protein>
    <recommendedName>
        <fullName evidence="7">High-potential iron-sulfur protein</fullName>
        <shortName evidence="7">HiPIP</shortName>
    </recommendedName>
</protein>
<feature type="domain" description="High potential iron-sulfur proteins family profile" evidence="9">
    <location>
        <begin position="26"/>
        <end position="102"/>
    </location>
</feature>
<keyword evidence="2 7" id="KW-0004">4Fe-4S</keyword>
<dbReference type="OrthoDB" id="5298540at2"/>
<gene>
    <name evidence="10" type="ORF">DFR37_102200</name>
</gene>
<evidence type="ECO:0000256" key="7">
    <source>
        <dbReference type="RuleBase" id="RU000620"/>
    </source>
</evidence>
<dbReference type="PROSITE" id="PS51318">
    <property type="entry name" value="TAT"/>
    <property type="match status" value="1"/>
</dbReference>
<comment type="subunit">
    <text evidence="7">Homodimer.</text>
</comment>
<keyword evidence="11" id="KW-1185">Reference proteome</keyword>
<evidence type="ECO:0000256" key="6">
    <source>
        <dbReference type="ARBA" id="ARBA00023014"/>
    </source>
</evidence>
<organism evidence="10 11">
    <name type="scientific">Eoetvoesiella caeni</name>
    <dbReference type="NCBI Taxonomy" id="645616"/>
    <lineage>
        <taxon>Bacteria</taxon>
        <taxon>Pseudomonadati</taxon>
        <taxon>Pseudomonadota</taxon>
        <taxon>Betaproteobacteria</taxon>
        <taxon>Burkholderiales</taxon>
        <taxon>Alcaligenaceae</taxon>
        <taxon>Eoetvoesiella</taxon>
    </lineage>
</organism>
<feature type="chain" id="PRO_5016850298" description="High-potential iron-sulfur protein" evidence="8">
    <location>
        <begin position="30"/>
        <end position="102"/>
    </location>
</feature>
<evidence type="ECO:0000313" key="10">
    <source>
        <dbReference type="EMBL" id="RBP41821.1"/>
    </source>
</evidence>
<proteinExistence type="inferred from homology"/>
<dbReference type="InterPro" id="IPR006311">
    <property type="entry name" value="TAT_signal"/>
</dbReference>
<reference evidence="10 11" key="1">
    <citation type="submission" date="2018-06" db="EMBL/GenBank/DDBJ databases">
        <title>Genomic Encyclopedia of Type Strains, Phase IV (KMG-IV): sequencing the most valuable type-strain genomes for metagenomic binning, comparative biology and taxonomic classification.</title>
        <authorList>
            <person name="Goeker M."/>
        </authorList>
    </citation>
    <scope>NUCLEOTIDE SEQUENCE [LARGE SCALE GENOMIC DNA]</scope>
    <source>
        <strain evidence="10 11">DSM 25520</strain>
    </source>
</reference>
<feature type="signal peptide" evidence="8">
    <location>
        <begin position="1"/>
        <end position="29"/>
    </location>
</feature>
<dbReference type="Gene3D" id="4.10.490.10">
    <property type="entry name" value="High potential iron-sulphur protein"/>
    <property type="match status" value="1"/>
</dbReference>
<keyword evidence="8" id="KW-0732">Signal</keyword>
<dbReference type="Pfam" id="PF01355">
    <property type="entry name" value="HIPIP"/>
    <property type="match status" value="1"/>
</dbReference>
<dbReference type="EMBL" id="QNRQ01000002">
    <property type="protein sequence ID" value="RBP41821.1"/>
    <property type="molecule type" value="Genomic_DNA"/>
</dbReference>